<dbReference type="PANTHER" id="PTHR36221">
    <property type="entry name" value="DUF742 DOMAIN-CONTAINING PROTEIN"/>
    <property type="match status" value="1"/>
</dbReference>
<reference evidence="1 2" key="2">
    <citation type="submission" date="2020-03" db="EMBL/GenBank/DDBJ databases">
        <authorList>
            <person name="Ichikawa N."/>
            <person name="Kimura A."/>
            <person name="Kitahashi Y."/>
            <person name="Uohara A."/>
        </authorList>
    </citation>
    <scope>NUCLEOTIDE SEQUENCE [LARGE SCALE GENOMIC DNA]</scope>
    <source>
        <strain evidence="1 2">NBRC 107702</strain>
    </source>
</reference>
<dbReference type="Pfam" id="PF05331">
    <property type="entry name" value="DUF742"/>
    <property type="match status" value="1"/>
</dbReference>
<sequence length="129" mass="14031">MDPKTQAPDDEVWHDDEAGPVVRPYAMTRGRTAPARGEFDLISLVVATRSVPSLAAGLQPEHVTIMRLAQRPLSVAEVAGHLTLPLGIVRVLLGDLLDKGYILAREPQPTSHTPPERIFKAVINGLRSL</sequence>
<gene>
    <name evidence="1" type="ORF">Pflav_058570</name>
</gene>
<dbReference type="InterPro" id="IPR007995">
    <property type="entry name" value="DUF742"/>
</dbReference>
<keyword evidence="2" id="KW-1185">Reference proteome</keyword>
<dbReference type="EMBL" id="AP022870">
    <property type="protein sequence ID" value="BCB79447.1"/>
    <property type="molecule type" value="Genomic_DNA"/>
</dbReference>
<dbReference type="PANTHER" id="PTHR36221:SF1">
    <property type="entry name" value="DUF742 DOMAIN-CONTAINING PROTEIN"/>
    <property type="match status" value="1"/>
</dbReference>
<evidence type="ECO:0000313" key="1">
    <source>
        <dbReference type="EMBL" id="BCB79447.1"/>
    </source>
</evidence>
<dbReference type="AlphaFoldDB" id="A0A6F8Y058"/>
<dbReference type="Proteomes" id="UP000502508">
    <property type="component" value="Chromosome"/>
</dbReference>
<name>A0A6F8Y058_9ACTN</name>
<protein>
    <recommendedName>
        <fullName evidence="3">DUF742 domain-containing protein</fullName>
    </recommendedName>
</protein>
<evidence type="ECO:0000313" key="2">
    <source>
        <dbReference type="Proteomes" id="UP000502508"/>
    </source>
</evidence>
<evidence type="ECO:0008006" key="3">
    <source>
        <dbReference type="Google" id="ProtNLM"/>
    </source>
</evidence>
<accession>A0A6F8Y058</accession>
<proteinExistence type="predicted"/>
<reference evidence="1 2" key="1">
    <citation type="submission" date="2020-03" db="EMBL/GenBank/DDBJ databases">
        <title>Whole genome shotgun sequence of Phytohabitans flavus NBRC 107702.</title>
        <authorList>
            <person name="Komaki H."/>
            <person name="Tamura T."/>
        </authorList>
    </citation>
    <scope>NUCLEOTIDE SEQUENCE [LARGE SCALE GENOMIC DNA]</scope>
    <source>
        <strain evidence="1 2">NBRC 107702</strain>
    </source>
</reference>
<organism evidence="1 2">
    <name type="scientific">Phytohabitans flavus</name>
    <dbReference type="NCBI Taxonomy" id="1076124"/>
    <lineage>
        <taxon>Bacteria</taxon>
        <taxon>Bacillati</taxon>
        <taxon>Actinomycetota</taxon>
        <taxon>Actinomycetes</taxon>
        <taxon>Micromonosporales</taxon>
        <taxon>Micromonosporaceae</taxon>
    </lineage>
</organism>
<dbReference type="KEGG" id="pfla:Pflav_058570"/>